<dbReference type="Proteomes" id="UP000799766">
    <property type="component" value="Unassembled WGS sequence"/>
</dbReference>
<protein>
    <recommendedName>
        <fullName evidence="3">Glycosyltransferase family 25 protein</fullName>
    </recommendedName>
</protein>
<proteinExistence type="predicted"/>
<dbReference type="AlphaFoldDB" id="A0A6A6NWE9"/>
<reference evidence="1" key="1">
    <citation type="journal article" date="2020" name="Stud. Mycol.">
        <title>101 Dothideomycetes genomes: a test case for predicting lifestyles and emergence of pathogens.</title>
        <authorList>
            <person name="Haridas S."/>
            <person name="Albert R."/>
            <person name="Binder M."/>
            <person name="Bloem J."/>
            <person name="Labutti K."/>
            <person name="Salamov A."/>
            <person name="Andreopoulos B."/>
            <person name="Baker S."/>
            <person name="Barry K."/>
            <person name="Bills G."/>
            <person name="Bluhm B."/>
            <person name="Cannon C."/>
            <person name="Castanera R."/>
            <person name="Culley D."/>
            <person name="Daum C."/>
            <person name="Ezra D."/>
            <person name="Gonzalez J."/>
            <person name="Henrissat B."/>
            <person name="Kuo A."/>
            <person name="Liang C."/>
            <person name="Lipzen A."/>
            <person name="Lutzoni F."/>
            <person name="Magnuson J."/>
            <person name="Mondo S."/>
            <person name="Nolan M."/>
            <person name="Ohm R."/>
            <person name="Pangilinan J."/>
            <person name="Park H.-J."/>
            <person name="Ramirez L."/>
            <person name="Alfaro M."/>
            <person name="Sun H."/>
            <person name="Tritt A."/>
            <person name="Yoshinaga Y."/>
            <person name="Zwiers L.-H."/>
            <person name="Turgeon B."/>
            <person name="Goodwin S."/>
            <person name="Spatafora J."/>
            <person name="Crous P."/>
            <person name="Grigoriev I."/>
        </authorList>
    </citation>
    <scope>NUCLEOTIDE SEQUENCE</scope>
    <source>
        <strain evidence="1">ATCC 16933</strain>
    </source>
</reference>
<sequence>MLVGRSRVIFASVLIFLVFIFLFVPHGLRSGALDGFGRHEAANATLGFGAVAVVSAPGSTRRTHLIQMANITELDLSIPKQREWGDDDEAAFRDGKDYKIGRGSLFAWLSHRLVLEWFLETDLETVLILEDDVDWDIRLRSLQIPRAAKAFRTLMNESREPEEQYYGDVSNWDLLYVGHCGDYFDQTKDVVGVGHIRPSRLTEGAYIKYADDTMPLRYNLHPWTASILAALDVSPEHRIIHKSVLPLCSFGYAITRATARRLLDDIAPATVQDGMFAYDLALKNGCDSKLRCYSLQPELFHHMPGDSLIKQQADDPSKIGIPPVDRTGQEQVDVRKETVNIGCGFWNKSIDFGEDMAYLELLREEVGRKGRCLKSGE</sequence>
<dbReference type="EMBL" id="MU001685">
    <property type="protein sequence ID" value="KAF2455888.1"/>
    <property type="molecule type" value="Genomic_DNA"/>
</dbReference>
<organism evidence="1 2">
    <name type="scientific">Lineolata rhizophorae</name>
    <dbReference type="NCBI Taxonomy" id="578093"/>
    <lineage>
        <taxon>Eukaryota</taxon>
        <taxon>Fungi</taxon>
        <taxon>Dikarya</taxon>
        <taxon>Ascomycota</taxon>
        <taxon>Pezizomycotina</taxon>
        <taxon>Dothideomycetes</taxon>
        <taxon>Dothideomycetes incertae sedis</taxon>
        <taxon>Lineolatales</taxon>
        <taxon>Lineolataceae</taxon>
        <taxon>Lineolata</taxon>
    </lineage>
</organism>
<evidence type="ECO:0000313" key="1">
    <source>
        <dbReference type="EMBL" id="KAF2455888.1"/>
    </source>
</evidence>
<evidence type="ECO:0000313" key="2">
    <source>
        <dbReference type="Proteomes" id="UP000799766"/>
    </source>
</evidence>
<accession>A0A6A6NWE9</accession>
<keyword evidence="2" id="KW-1185">Reference proteome</keyword>
<name>A0A6A6NWE9_9PEZI</name>
<dbReference type="OrthoDB" id="47375at2759"/>
<gene>
    <name evidence="1" type="ORF">BDY21DRAFT_306511</name>
</gene>
<evidence type="ECO:0008006" key="3">
    <source>
        <dbReference type="Google" id="ProtNLM"/>
    </source>
</evidence>